<reference evidence="1" key="1">
    <citation type="submission" date="2020-06" db="EMBL/GenBank/DDBJ databases">
        <authorList>
            <person name="Li T."/>
            <person name="Hu X."/>
            <person name="Zhang T."/>
            <person name="Song X."/>
            <person name="Zhang H."/>
            <person name="Dai N."/>
            <person name="Sheng W."/>
            <person name="Hou X."/>
            <person name="Wei L."/>
        </authorList>
    </citation>
    <scope>NUCLEOTIDE SEQUENCE</scope>
    <source>
        <strain evidence="1">KEN8</strain>
        <tissue evidence="1">Leaf</tissue>
    </source>
</reference>
<dbReference type="AlphaFoldDB" id="A0AAW2IT48"/>
<protein>
    <recommendedName>
        <fullName evidence="2">Reverse transcriptase Ty1/copia-type domain-containing protein</fullName>
    </recommendedName>
</protein>
<sequence>MDSEKWLKAMKFEMDFTSSNQVWTLVDPPKGVKPIGYKWVYKRRFGADGEVITFKAKTCGKRWYLKHFLPRPGLEPMDSPLIEPLQILSPRVGSRPQVLLVSPMAAKAPVTTRGKPRPRRDFKMCNTEYWESR</sequence>
<dbReference type="EMBL" id="JACGWM010001974">
    <property type="protein sequence ID" value="KAL0284947.1"/>
    <property type="molecule type" value="Genomic_DNA"/>
</dbReference>
<comment type="caution">
    <text evidence="1">The sequence shown here is derived from an EMBL/GenBank/DDBJ whole genome shotgun (WGS) entry which is preliminary data.</text>
</comment>
<name>A0AAW2IT48_9LAMI</name>
<evidence type="ECO:0000313" key="1">
    <source>
        <dbReference type="EMBL" id="KAL0284947.1"/>
    </source>
</evidence>
<reference evidence="1" key="2">
    <citation type="journal article" date="2024" name="Plant">
        <title>Genomic evolution and insights into agronomic trait innovations of Sesamum species.</title>
        <authorList>
            <person name="Miao H."/>
            <person name="Wang L."/>
            <person name="Qu L."/>
            <person name="Liu H."/>
            <person name="Sun Y."/>
            <person name="Le M."/>
            <person name="Wang Q."/>
            <person name="Wei S."/>
            <person name="Zheng Y."/>
            <person name="Lin W."/>
            <person name="Duan Y."/>
            <person name="Cao H."/>
            <person name="Xiong S."/>
            <person name="Wang X."/>
            <person name="Wei L."/>
            <person name="Li C."/>
            <person name="Ma Q."/>
            <person name="Ju M."/>
            <person name="Zhao R."/>
            <person name="Li G."/>
            <person name="Mu C."/>
            <person name="Tian Q."/>
            <person name="Mei H."/>
            <person name="Zhang T."/>
            <person name="Gao T."/>
            <person name="Zhang H."/>
        </authorList>
    </citation>
    <scope>NUCLEOTIDE SEQUENCE</scope>
    <source>
        <strain evidence="1">KEN8</strain>
    </source>
</reference>
<accession>A0AAW2IT48</accession>
<evidence type="ECO:0008006" key="2">
    <source>
        <dbReference type="Google" id="ProtNLM"/>
    </source>
</evidence>
<gene>
    <name evidence="1" type="ORF">Scaly_2833900</name>
</gene>
<organism evidence="1">
    <name type="scientific">Sesamum calycinum</name>
    <dbReference type="NCBI Taxonomy" id="2727403"/>
    <lineage>
        <taxon>Eukaryota</taxon>
        <taxon>Viridiplantae</taxon>
        <taxon>Streptophyta</taxon>
        <taxon>Embryophyta</taxon>
        <taxon>Tracheophyta</taxon>
        <taxon>Spermatophyta</taxon>
        <taxon>Magnoliopsida</taxon>
        <taxon>eudicotyledons</taxon>
        <taxon>Gunneridae</taxon>
        <taxon>Pentapetalae</taxon>
        <taxon>asterids</taxon>
        <taxon>lamiids</taxon>
        <taxon>Lamiales</taxon>
        <taxon>Pedaliaceae</taxon>
        <taxon>Sesamum</taxon>
    </lineage>
</organism>
<proteinExistence type="predicted"/>